<name>A0ABV2R1J6_9HYPH</name>
<reference evidence="3 4" key="1">
    <citation type="submission" date="2024-06" db="EMBL/GenBank/DDBJ databases">
        <title>Sorghum-associated microbial communities from plants grown in Nebraska, USA.</title>
        <authorList>
            <person name="Schachtman D."/>
        </authorList>
    </citation>
    <scope>NUCLEOTIDE SEQUENCE [LARGE SCALE GENOMIC DNA]</scope>
    <source>
        <strain evidence="3 4">3207</strain>
    </source>
</reference>
<feature type="coiled-coil region" evidence="1">
    <location>
        <begin position="191"/>
        <end position="218"/>
    </location>
</feature>
<evidence type="ECO:0000313" key="4">
    <source>
        <dbReference type="Proteomes" id="UP001549321"/>
    </source>
</evidence>
<dbReference type="PANTHER" id="PTHR41259">
    <property type="entry name" value="DOUBLE-STRAND BREAK REPAIR RAD50 ATPASE, PUTATIVE-RELATED"/>
    <property type="match status" value="1"/>
</dbReference>
<dbReference type="Proteomes" id="UP001549321">
    <property type="component" value="Unassembled WGS sequence"/>
</dbReference>
<evidence type="ECO:0000259" key="2">
    <source>
        <dbReference type="Pfam" id="PF13514"/>
    </source>
</evidence>
<protein>
    <submittedName>
        <fullName evidence="3">Uncharacterized protein YhaN</fullName>
    </submittedName>
</protein>
<organism evidence="3 4">
    <name type="scientific">Kaistia defluvii</name>
    <dbReference type="NCBI Taxonomy" id="410841"/>
    <lineage>
        <taxon>Bacteria</taxon>
        <taxon>Pseudomonadati</taxon>
        <taxon>Pseudomonadota</taxon>
        <taxon>Alphaproteobacteria</taxon>
        <taxon>Hyphomicrobiales</taxon>
        <taxon>Kaistiaceae</taxon>
        <taxon>Kaistia</taxon>
    </lineage>
</organism>
<feature type="coiled-coil region" evidence="1">
    <location>
        <begin position="482"/>
        <end position="526"/>
    </location>
</feature>
<dbReference type="InterPro" id="IPR038734">
    <property type="entry name" value="YhaN_AAA"/>
</dbReference>
<dbReference type="Pfam" id="PF13514">
    <property type="entry name" value="AAA_27"/>
    <property type="match status" value="1"/>
</dbReference>
<accession>A0ABV2R1J6</accession>
<sequence>MKLRSLGLERYGRFTGRTLEFDPDARVTVIVGANEAGKTTALAAVADALYGIETRSRYNFLHDYKTMRLAATVEAPDGRSLSFARLKRQNATLIDPASETPLADDVLTPFLGAHDRQAFLDIFGLNQRRLREGGEKLLAGGGDLAETLMAAAPGLGQVATLRDRFQESAAKIFNPARKTSSHSFHVAIDKRAQAQKAIRELELRVDEVTKLRKEAERTAEARKLAETAERAADVALARARALVHGAKELRILDAQSRARAELGDLPAVVAGFVPRARGLLAALDKAREAAALAAREEAAAKAALDAIAVDDAILAFAATIEICDEERAAVEKELQSLPKRRAEAGEAQAALHRIALALGLADIEVLRDRLPDLPLLARAEALVEKMRAAAIREETVSRDSARIVADRRAIEAARASLGHVADPVPLQRRLARLDGAEERERAWRTLDHRLVAQRAQLGERVARLGHGLADATALAALPLPALAAVEAALREQKLAADALDRQREALSGFEEQRAQAEARLAALRSGRPAPTEDVIAAARTERDAAWTSLRPLALGERGREEGDGALVQCIDRTLIDADRLADERQVETQRLAALAQAERDIAELGVRIDMAGRRVAEARARQDALAADWGALWAATGLSLPADERSTAFLRDAELARQARDLLRQDEAQAAAQRETVNIERAETDRLRQELGLPPLGDAPLRMADLREAIAATEARFLEARDHERDLRQLEEASADLASRQRDVMLETEAQAAEAKEIFPRLAVRPGALAGEARAAIDLWREALPQFTALRSLETRIAAIERDEAVFVGHVGELLTGAGDSVSDGDAFAAARRLRARLDQARQARSKADTAGEALATRRAARIVADEALLQAETALVELLAVANCPSAEALPALLDRLDQASICDGKLAEARERLDGLRGSRSEDEVRGAIEGRDDEALALAAAEIEAAHSEARAARDAAIEADTQARSALAALDRRDGAAAAAQDEQDAVAEIVEAVERFSRDHVAARLLQAAIERYRAEHQNPIVERASRAFTMLTGGQWSGIGIDYDQDPPRLAALREGALLAPDALSEGTRDQLFLVLRIAAIEEHARRATPLPFIADDLFTTFDEARTAAGFELLAELGAVTQVIVFTHHVHVAEHAKRVLGSRAGLIEL</sequence>
<dbReference type="SUPFAM" id="SSF52540">
    <property type="entry name" value="P-loop containing nucleoside triphosphate hydrolases"/>
    <property type="match status" value="1"/>
</dbReference>
<comment type="caution">
    <text evidence="3">The sequence shown here is derived from an EMBL/GenBank/DDBJ whole genome shotgun (WGS) entry which is preliminary data.</text>
</comment>
<evidence type="ECO:0000256" key="1">
    <source>
        <dbReference type="SAM" id="Coils"/>
    </source>
</evidence>
<dbReference type="EMBL" id="JBEPSM010000002">
    <property type="protein sequence ID" value="MET4635129.1"/>
    <property type="molecule type" value="Genomic_DNA"/>
</dbReference>
<proteinExistence type="predicted"/>
<evidence type="ECO:0000313" key="3">
    <source>
        <dbReference type="EMBL" id="MET4635129.1"/>
    </source>
</evidence>
<dbReference type="InterPro" id="IPR027417">
    <property type="entry name" value="P-loop_NTPase"/>
</dbReference>
<dbReference type="Gene3D" id="3.40.50.300">
    <property type="entry name" value="P-loop containing nucleotide triphosphate hydrolases"/>
    <property type="match status" value="2"/>
</dbReference>
<feature type="domain" description="YhaN AAA" evidence="2">
    <location>
        <begin position="1"/>
        <end position="206"/>
    </location>
</feature>
<dbReference type="RefSeq" id="WP_354552332.1">
    <property type="nucleotide sequence ID" value="NZ_JBEPSM010000002.1"/>
</dbReference>
<keyword evidence="1" id="KW-0175">Coiled coil</keyword>
<gene>
    <name evidence="3" type="ORF">ABIE08_003075</name>
</gene>
<keyword evidence="4" id="KW-1185">Reference proteome</keyword>
<dbReference type="PANTHER" id="PTHR41259:SF1">
    <property type="entry name" value="DOUBLE-STRAND BREAK REPAIR RAD50 ATPASE, PUTATIVE-RELATED"/>
    <property type="match status" value="1"/>
</dbReference>